<dbReference type="InterPro" id="IPR049762">
    <property type="entry name" value="PoNe_dom"/>
</dbReference>
<protein>
    <submittedName>
        <fullName evidence="1">Uncharacterized protein</fullName>
    </submittedName>
</protein>
<accession>A0A510I8X8</accession>
<reference evidence="2" key="1">
    <citation type="submission" date="2019-07" db="EMBL/GenBank/DDBJ databases">
        <title>Complete Genome Sequences of Vibrion rotiferianus strain AM7.</title>
        <authorList>
            <person name="Miyazaki K."/>
            <person name="Wiseschart A."/>
            <person name="Pootanakit K."/>
            <person name="Ishimori K."/>
            <person name="Kitahara K."/>
        </authorList>
    </citation>
    <scope>NUCLEOTIDE SEQUENCE [LARGE SCALE GENOMIC DNA]</scope>
    <source>
        <strain evidence="2">AM7</strain>
    </source>
</reference>
<proteinExistence type="predicted"/>
<dbReference type="EMBL" id="AP019798">
    <property type="protein sequence ID" value="BBL88856.1"/>
    <property type="molecule type" value="Genomic_DNA"/>
</dbReference>
<gene>
    <name evidence="1" type="ORF">VroAM7_15090</name>
</gene>
<evidence type="ECO:0000313" key="1">
    <source>
        <dbReference type="EMBL" id="BBL88856.1"/>
    </source>
</evidence>
<sequence length="160" mass="17705">MAKCNRLISKSNANEPYRIGALAADDFIRSKYPTAKLLHPQDIETSGSRPGDFDMVYEVEEPPPGEVIIVEAKGGSSPLGSRKVGNMAYQQGTAEYATEITELMLQKGKGTTEWKAARSINKAMRKKRPIRYIHTQTAISDEGRVPSVNIKEFNVEFGTN</sequence>
<dbReference type="CDD" id="cd20739">
    <property type="entry name" value="PoNe_DUF637"/>
    <property type="match status" value="1"/>
</dbReference>
<name>A0A510I8X8_9VIBR</name>
<evidence type="ECO:0000313" key="2">
    <source>
        <dbReference type="Proteomes" id="UP000315115"/>
    </source>
</evidence>
<dbReference type="AlphaFoldDB" id="A0A510I8X8"/>
<dbReference type="Proteomes" id="UP000315115">
    <property type="component" value="Chromosome 1"/>
</dbReference>
<organism evidence="1 2">
    <name type="scientific">Vibrio rotiferianus</name>
    <dbReference type="NCBI Taxonomy" id="190895"/>
    <lineage>
        <taxon>Bacteria</taxon>
        <taxon>Pseudomonadati</taxon>
        <taxon>Pseudomonadota</taxon>
        <taxon>Gammaproteobacteria</taxon>
        <taxon>Vibrionales</taxon>
        <taxon>Vibrionaceae</taxon>
        <taxon>Vibrio</taxon>
    </lineage>
</organism>